<dbReference type="Proteomes" id="UP000253729">
    <property type="component" value="Unassembled WGS sequence"/>
</dbReference>
<evidence type="ECO:0000313" key="2">
    <source>
        <dbReference type="EMBL" id="RDH26741.1"/>
    </source>
</evidence>
<name>A0A3F3PIH8_9EURO</name>
<evidence type="ECO:0000256" key="1">
    <source>
        <dbReference type="SAM" id="MobiDB-lite"/>
    </source>
</evidence>
<accession>A0A3F3PIH8</accession>
<gene>
    <name evidence="2" type="ORF">BDQ94DRAFT_131155</name>
</gene>
<protein>
    <submittedName>
        <fullName evidence="2">Uncharacterized protein</fullName>
    </submittedName>
</protein>
<proteinExistence type="predicted"/>
<sequence length="119" mass="13253">MSKVLKQFENAIFKGGLYKKLFQKQTPGKRIAPPPAKDNDSIYQLRLDAGESIDGKKNVYLQVNSQAKNDALKAFRKKNGTDADLASGSIDENTPDESQEEAARKLWEDLAKQAKNRLG</sequence>
<dbReference type="GeneID" id="38132315"/>
<dbReference type="EMBL" id="KZ852121">
    <property type="protein sequence ID" value="RDH26741.1"/>
    <property type="molecule type" value="Genomic_DNA"/>
</dbReference>
<dbReference type="RefSeq" id="XP_026619763.1">
    <property type="nucleotide sequence ID" value="XM_026763959.1"/>
</dbReference>
<keyword evidence="3" id="KW-1185">Reference proteome</keyword>
<evidence type="ECO:0000313" key="3">
    <source>
        <dbReference type="Proteomes" id="UP000253729"/>
    </source>
</evidence>
<reference evidence="2 3" key="1">
    <citation type="submission" date="2018-07" db="EMBL/GenBank/DDBJ databases">
        <title>The genomes of Aspergillus section Nigri reveals drivers in fungal speciation.</title>
        <authorList>
            <consortium name="DOE Joint Genome Institute"/>
            <person name="Vesth T.C."/>
            <person name="Nybo J."/>
            <person name="Theobald S."/>
            <person name="Brandl J."/>
            <person name="Frisvad J.C."/>
            <person name="Nielsen K.F."/>
            <person name="Lyhne E.K."/>
            <person name="Kogle M.E."/>
            <person name="Kuo A."/>
            <person name="Riley R."/>
            <person name="Clum A."/>
            <person name="Nolan M."/>
            <person name="Lipzen A."/>
            <person name="Salamov A."/>
            <person name="Henrissat B."/>
            <person name="Wiebenga A."/>
            <person name="De vries R.P."/>
            <person name="Grigoriev I.V."/>
            <person name="Mortensen U.H."/>
            <person name="Andersen M.R."/>
            <person name="Baker S.E."/>
        </authorList>
    </citation>
    <scope>NUCLEOTIDE SEQUENCE [LARGE SCALE GENOMIC DNA]</scope>
    <source>
        <strain evidence="2 3">CBS 139.54b</strain>
    </source>
</reference>
<dbReference type="AlphaFoldDB" id="A0A3F3PIH8"/>
<organism evidence="2 3">
    <name type="scientific">Aspergillus welwitschiae</name>
    <dbReference type="NCBI Taxonomy" id="1341132"/>
    <lineage>
        <taxon>Eukaryota</taxon>
        <taxon>Fungi</taxon>
        <taxon>Dikarya</taxon>
        <taxon>Ascomycota</taxon>
        <taxon>Pezizomycotina</taxon>
        <taxon>Eurotiomycetes</taxon>
        <taxon>Eurotiomycetidae</taxon>
        <taxon>Eurotiales</taxon>
        <taxon>Aspergillaceae</taxon>
        <taxon>Aspergillus</taxon>
        <taxon>Aspergillus subgen. Circumdati</taxon>
    </lineage>
</organism>
<feature type="region of interest" description="Disordered" evidence="1">
    <location>
        <begin position="82"/>
        <end position="103"/>
    </location>
</feature>